<accession>A0A8D9BVN8</accession>
<sequence length="101" mass="11544">MPKQFCFTCFDFSIILFHVYVLTILFEPNAILITSRDQASPHSCVLINSLPSESDDLFSFIKRLSRPSIADCGTYKIGRRIVVFFLLSTIFLKPSPLTDYD</sequence>
<proteinExistence type="predicted"/>
<keyword evidence="1" id="KW-0812">Transmembrane</keyword>
<dbReference type="EMBL" id="HBUF01680937">
    <property type="protein sequence ID" value="CAG6792318.1"/>
    <property type="molecule type" value="Transcribed_RNA"/>
</dbReference>
<dbReference type="EMBL" id="HBUF01680938">
    <property type="protein sequence ID" value="CAG6792319.1"/>
    <property type="molecule type" value="Transcribed_RNA"/>
</dbReference>
<protein>
    <submittedName>
        <fullName evidence="2">Uncharacterized protein</fullName>
    </submittedName>
</protein>
<feature type="transmembrane region" description="Helical" evidence="1">
    <location>
        <begin position="7"/>
        <end position="26"/>
    </location>
</feature>
<keyword evidence="1" id="KW-1133">Transmembrane helix</keyword>
<dbReference type="AlphaFoldDB" id="A0A8D9BVN8"/>
<organism evidence="2">
    <name type="scientific">Cacopsylla melanoneura</name>
    <dbReference type="NCBI Taxonomy" id="428564"/>
    <lineage>
        <taxon>Eukaryota</taxon>
        <taxon>Metazoa</taxon>
        <taxon>Ecdysozoa</taxon>
        <taxon>Arthropoda</taxon>
        <taxon>Hexapoda</taxon>
        <taxon>Insecta</taxon>
        <taxon>Pterygota</taxon>
        <taxon>Neoptera</taxon>
        <taxon>Paraneoptera</taxon>
        <taxon>Hemiptera</taxon>
        <taxon>Sternorrhyncha</taxon>
        <taxon>Psylloidea</taxon>
        <taxon>Psyllidae</taxon>
        <taxon>Psyllinae</taxon>
        <taxon>Cacopsylla</taxon>
    </lineage>
</organism>
<name>A0A8D9BVN8_9HEMI</name>
<evidence type="ECO:0000256" key="1">
    <source>
        <dbReference type="SAM" id="Phobius"/>
    </source>
</evidence>
<evidence type="ECO:0000313" key="2">
    <source>
        <dbReference type="EMBL" id="CAG6792319.1"/>
    </source>
</evidence>
<reference evidence="2" key="1">
    <citation type="submission" date="2021-05" db="EMBL/GenBank/DDBJ databases">
        <authorList>
            <person name="Alioto T."/>
            <person name="Alioto T."/>
            <person name="Gomez Garrido J."/>
        </authorList>
    </citation>
    <scope>NUCLEOTIDE SEQUENCE</scope>
</reference>
<keyword evidence="1" id="KW-0472">Membrane</keyword>